<dbReference type="KEGG" id="cwo:Cwoe_4342"/>
<evidence type="ECO:0000313" key="4">
    <source>
        <dbReference type="Proteomes" id="UP000008229"/>
    </source>
</evidence>
<dbReference type="InterPro" id="IPR006680">
    <property type="entry name" value="Amidohydro-rel"/>
</dbReference>
<dbReference type="STRING" id="469383.Cwoe_4342"/>
<dbReference type="InterPro" id="IPR011059">
    <property type="entry name" value="Metal-dep_hydrolase_composite"/>
</dbReference>
<dbReference type="Gene3D" id="3.20.20.140">
    <property type="entry name" value="Metal-dependent hydrolases"/>
    <property type="match status" value="1"/>
</dbReference>
<protein>
    <submittedName>
        <fullName evidence="3">Amidohydrolase</fullName>
    </submittedName>
</protein>
<dbReference type="Gene3D" id="2.30.40.10">
    <property type="entry name" value="Urease, subunit C, domain 1"/>
    <property type="match status" value="1"/>
</dbReference>
<evidence type="ECO:0000313" key="3">
    <source>
        <dbReference type="EMBL" id="ADB52756.1"/>
    </source>
</evidence>
<dbReference type="PANTHER" id="PTHR43794">
    <property type="entry name" value="AMINOHYDROLASE SSNA-RELATED"/>
    <property type="match status" value="1"/>
</dbReference>
<dbReference type="RefSeq" id="WP_012935807.1">
    <property type="nucleotide sequence ID" value="NC_013739.1"/>
</dbReference>
<sequence length="483" mass="50153">MTDPVVISDCDVLVRPGDLRPGAGLLVADGRVAAVGAVQPPPGATVLDGRGLLAIPGLVNAHTHSPENCLRGAGQRLALEPWLLLMFDVGGLYDEHAHRVCALAGAAEMLRTGTTAVLDHLWMTPPRAAAIDATMEAYRDAGIRAAVAPLMSDHDTTAALGAAVGVDVSAAAVPVLPAAELLGCLDDAIRRWHGREDGRLQLFAGPGGVQWSSDELLAGAAGLARRHGTGFHIHLLETTVQDAICRRRFGRSGLQGLDELGVLGPNVSLPHSVWIDEDDIATIAARGAVVVHNPAANTRLGSGRAPVPELLAAGATVALGADGSASSDNQVMWDEVKLAALIHNDGDADRWIDGAQALSMGTTGGAAALGHRDDGLGTLAPGAPADLALLDRRGAGLAGALDLEGTLALSEDGRSVRHVFVAGRQVVRDGRCLTIDEDAVLGELTELAAARVARHRDPPPRLRTAMDQMRVLRAALPRHSTRT</sequence>
<evidence type="ECO:0000259" key="2">
    <source>
        <dbReference type="Pfam" id="PF01979"/>
    </source>
</evidence>
<dbReference type="SUPFAM" id="SSF51556">
    <property type="entry name" value="Metallo-dependent hydrolases"/>
    <property type="match status" value="1"/>
</dbReference>
<dbReference type="EMBL" id="CP001854">
    <property type="protein sequence ID" value="ADB52756.1"/>
    <property type="molecule type" value="Genomic_DNA"/>
</dbReference>
<dbReference type="HOGENOM" id="CLU_012358_2_3_11"/>
<organism evidence="3 4">
    <name type="scientific">Conexibacter woesei (strain DSM 14684 / CCUG 47730 / CIP 108061 / JCM 11494 / NBRC 100937 / ID131577)</name>
    <dbReference type="NCBI Taxonomy" id="469383"/>
    <lineage>
        <taxon>Bacteria</taxon>
        <taxon>Bacillati</taxon>
        <taxon>Actinomycetota</taxon>
        <taxon>Thermoleophilia</taxon>
        <taxon>Solirubrobacterales</taxon>
        <taxon>Conexibacteraceae</taxon>
        <taxon>Conexibacter</taxon>
    </lineage>
</organism>
<keyword evidence="4" id="KW-1185">Reference proteome</keyword>
<proteinExistence type="predicted"/>
<dbReference type="InterPro" id="IPR050287">
    <property type="entry name" value="MTA/SAH_deaminase"/>
</dbReference>
<dbReference type="OrthoDB" id="3189065at2"/>
<feature type="domain" description="Amidohydrolase-related" evidence="2">
    <location>
        <begin position="54"/>
        <end position="426"/>
    </location>
</feature>
<dbReference type="Pfam" id="PF01979">
    <property type="entry name" value="Amidohydro_1"/>
    <property type="match status" value="1"/>
</dbReference>
<dbReference type="Proteomes" id="UP000008229">
    <property type="component" value="Chromosome"/>
</dbReference>
<dbReference type="SUPFAM" id="SSF51338">
    <property type="entry name" value="Composite domain of metallo-dependent hydrolases"/>
    <property type="match status" value="1"/>
</dbReference>
<evidence type="ECO:0000256" key="1">
    <source>
        <dbReference type="ARBA" id="ARBA00022801"/>
    </source>
</evidence>
<gene>
    <name evidence="3" type="ordered locus">Cwoe_4342</name>
</gene>
<dbReference type="PANTHER" id="PTHR43794:SF11">
    <property type="entry name" value="AMIDOHYDROLASE-RELATED DOMAIN-CONTAINING PROTEIN"/>
    <property type="match status" value="1"/>
</dbReference>
<reference evidence="4" key="2">
    <citation type="submission" date="2010-01" db="EMBL/GenBank/DDBJ databases">
        <title>The complete genome of Conexibacter woesei DSM 14684.</title>
        <authorList>
            <consortium name="US DOE Joint Genome Institute (JGI-PGF)"/>
            <person name="Lucas S."/>
            <person name="Copeland A."/>
            <person name="Lapidus A."/>
            <person name="Glavina del Rio T."/>
            <person name="Dalin E."/>
            <person name="Tice H."/>
            <person name="Bruce D."/>
            <person name="Goodwin L."/>
            <person name="Pitluck S."/>
            <person name="Kyrpides N."/>
            <person name="Mavromatis K."/>
            <person name="Ivanova N."/>
            <person name="Mikhailova N."/>
            <person name="Chertkov O."/>
            <person name="Brettin T."/>
            <person name="Detter J.C."/>
            <person name="Han C."/>
            <person name="Larimer F."/>
            <person name="Land M."/>
            <person name="Hauser L."/>
            <person name="Markowitz V."/>
            <person name="Cheng J.-F."/>
            <person name="Hugenholtz P."/>
            <person name="Woyke T."/>
            <person name="Wu D."/>
            <person name="Pukall R."/>
            <person name="Steenblock K."/>
            <person name="Schneider S."/>
            <person name="Klenk H.-P."/>
            <person name="Eisen J.A."/>
        </authorList>
    </citation>
    <scope>NUCLEOTIDE SEQUENCE [LARGE SCALE GENOMIC DNA]</scope>
    <source>
        <strain evidence="4">DSM 14684 / CIP 108061 / JCM 11494 / NBRC 100937 / ID131577</strain>
    </source>
</reference>
<accession>D3F6V8</accession>
<reference evidence="3 4" key="1">
    <citation type="journal article" date="2010" name="Stand. Genomic Sci.">
        <title>Complete genome sequence of Conexibacter woesei type strain (ID131577).</title>
        <authorList>
            <person name="Pukall R."/>
            <person name="Lapidus A."/>
            <person name="Glavina Del Rio T."/>
            <person name="Copeland A."/>
            <person name="Tice H."/>
            <person name="Cheng J.-F."/>
            <person name="Lucas S."/>
            <person name="Chen F."/>
            <person name="Nolan M."/>
            <person name="Bruce D."/>
            <person name="Goodwin L."/>
            <person name="Pitluck S."/>
            <person name="Mavromatis K."/>
            <person name="Ivanova N."/>
            <person name="Ovchinnikova G."/>
            <person name="Pati A."/>
            <person name="Chen A."/>
            <person name="Palaniappan K."/>
            <person name="Land M."/>
            <person name="Hauser L."/>
            <person name="Chang Y.-J."/>
            <person name="Jeffries C.D."/>
            <person name="Chain P."/>
            <person name="Meincke L."/>
            <person name="Sims D."/>
            <person name="Brettin T."/>
            <person name="Detter J.C."/>
            <person name="Rohde M."/>
            <person name="Goeker M."/>
            <person name="Bristow J."/>
            <person name="Eisen J.A."/>
            <person name="Markowitz V."/>
            <person name="Kyrpides N.C."/>
            <person name="Klenk H.-P."/>
            <person name="Hugenholtz P."/>
        </authorList>
    </citation>
    <scope>NUCLEOTIDE SEQUENCE [LARGE SCALE GENOMIC DNA]</scope>
    <source>
        <strain evidence="4">DSM 14684 / CIP 108061 / JCM 11494 / NBRC 100937 / ID131577</strain>
    </source>
</reference>
<name>D3F6V8_CONWI</name>
<keyword evidence="1 3" id="KW-0378">Hydrolase</keyword>
<dbReference type="eggNOG" id="COG0402">
    <property type="taxonomic scope" value="Bacteria"/>
</dbReference>
<dbReference type="AlphaFoldDB" id="D3F6V8"/>
<dbReference type="GO" id="GO:0016810">
    <property type="term" value="F:hydrolase activity, acting on carbon-nitrogen (but not peptide) bonds"/>
    <property type="evidence" value="ECO:0007669"/>
    <property type="project" value="InterPro"/>
</dbReference>
<dbReference type="InterPro" id="IPR032466">
    <property type="entry name" value="Metal_Hydrolase"/>
</dbReference>